<protein>
    <submittedName>
        <fullName evidence="2">Uncharacterized protein</fullName>
    </submittedName>
</protein>
<evidence type="ECO:0000313" key="2">
    <source>
        <dbReference type="EMBL" id="KAD3338084.1"/>
    </source>
</evidence>
<organism evidence="2 3">
    <name type="scientific">Mikania micrantha</name>
    <name type="common">bitter vine</name>
    <dbReference type="NCBI Taxonomy" id="192012"/>
    <lineage>
        <taxon>Eukaryota</taxon>
        <taxon>Viridiplantae</taxon>
        <taxon>Streptophyta</taxon>
        <taxon>Embryophyta</taxon>
        <taxon>Tracheophyta</taxon>
        <taxon>Spermatophyta</taxon>
        <taxon>Magnoliopsida</taxon>
        <taxon>eudicotyledons</taxon>
        <taxon>Gunneridae</taxon>
        <taxon>Pentapetalae</taxon>
        <taxon>asterids</taxon>
        <taxon>campanulids</taxon>
        <taxon>Asterales</taxon>
        <taxon>Asteraceae</taxon>
        <taxon>Asteroideae</taxon>
        <taxon>Heliantheae alliance</taxon>
        <taxon>Eupatorieae</taxon>
        <taxon>Mikania</taxon>
    </lineage>
</organism>
<feature type="region of interest" description="Disordered" evidence="1">
    <location>
        <begin position="38"/>
        <end position="69"/>
    </location>
</feature>
<dbReference type="Proteomes" id="UP000326396">
    <property type="component" value="Linkage Group LG6"/>
</dbReference>
<dbReference type="AlphaFoldDB" id="A0A5N6MBX0"/>
<proteinExistence type="predicted"/>
<accession>A0A5N6MBX0</accession>
<sequence length="201" mass="23888">MTQRYFRFDRLAAFGWIYRERPTEHVLIDDKTKRQLVVPKEGVTQTEEEEPEQQGPEETGGSHQPHLLTYGSAPYTESILNERPAGFTRWPEDARAKWDRMTAWRNEDIQYRDTQRQYEEELRRERRDQAEQAELYARALAYRLEEFRNDYFLQEEAVRQRTDYLAGYTSQVRPMQVDYPSLPPYVQGDQPPSADCVAVDD</sequence>
<evidence type="ECO:0000256" key="1">
    <source>
        <dbReference type="SAM" id="MobiDB-lite"/>
    </source>
</evidence>
<keyword evidence="3" id="KW-1185">Reference proteome</keyword>
<name>A0A5N6MBX0_9ASTR</name>
<dbReference type="EMBL" id="SZYD01000016">
    <property type="protein sequence ID" value="KAD3338084.1"/>
    <property type="molecule type" value="Genomic_DNA"/>
</dbReference>
<evidence type="ECO:0000313" key="3">
    <source>
        <dbReference type="Proteomes" id="UP000326396"/>
    </source>
</evidence>
<gene>
    <name evidence="2" type="ORF">E3N88_33605</name>
</gene>
<comment type="caution">
    <text evidence="2">The sequence shown here is derived from an EMBL/GenBank/DDBJ whole genome shotgun (WGS) entry which is preliminary data.</text>
</comment>
<feature type="region of interest" description="Disordered" evidence="1">
    <location>
        <begin position="178"/>
        <end position="201"/>
    </location>
</feature>
<reference evidence="2 3" key="1">
    <citation type="submission" date="2019-05" db="EMBL/GenBank/DDBJ databases">
        <title>Mikania micrantha, genome provides insights into the molecular mechanism of rapid growth.</title>
        <authorList>
            <person name="Liu B."/>
        </authorList>
    </citation>
    <scope>NUCLEOTIDE SEQUENCE [LARGE SCALE GENOMIC DNA]</scope>
    <source>
        <strain evidence="2">NLD-2019</strain>
        <tissue evidence="2">Leaf</tissue>
    </source>
</reference>